<comment type="caution">
    <text evidence="4">The sequence shown here is derived from an EMBL/GenBank/DDBJ whole genome shotgun (WGS) entry which is preliminary data.</text>
</comment>
<evidence type="ECO:0000256" key="2">
    <source>
        <dbReference type="RuleBase" id="RU363015"/>
    </source>
</evidence>
<dbReference type="NCBIfam" id="TIGR00730">
    <property type="entry name" value="Rossman fold protein, TIGR00730 family"/>
    <property type="match status" value="1"/>
</dbReference>
<protein>
    <recommendedName>
        <fullName evidence="2">Cytokinin riboside 5'-monophosphate phosphoribohydrolase</fullName>
        <ecNumber evidence="2">3.2.2.n1</ecNumber>
    </recommendedName>
</protein>
<dbReference type="PANTHER" id="PTHR31223">
    <property type="entry name" value="LOG FAMILY PROTEIN YJL055W"/>
    <property type="match status" value="1"/>
</dbReference>
<dbReference type="EC" id="3.2.2.n1" evidence="2"/>
<proteinExistence type="inferred from homology"/>
<dbReference type="InterPro" id="IPR031100">
    <property type="entry name" value="LOG_fam"/>
</dbReference>
<name>A0A7W5AJQ2_9ACTN</name>
<dbReference type="SUPFAM" id="SSF102405">
    <property type="entry name" value="MCP/YpsA-like"/>
    <property type="match status" value="1"/>
</dbReference>
<dbReference type="Proteomes" id="UP000590749">
    <property type="component" value="Unassembled WGS sequence"/>
</dbReference>
<dbReference type="EMBL" id="JACHXF010000010">
    <property type="protein sequence ID" value="MBB3097341.1"/>
    <property type="molecule type" value="Genomic_DNA"/>
</dbReference>
<comment type="similarity">
    <text evidence="1 2">Belongs to the LOG family.</text>
</comment>
<evidence type="ECO:0000256" key="1">
    <source>
        <dbReference type="ARBA" id="ARBA00006763"/>
    </source>
</evidence>
<dbReference type="Gene3D" id="3.40.50.450">
    <property type="match status" value="1"/>
</dbReference>
<dbReference type="Pfam" id="PF03641">
    <property type="entry name" value="Lysine_decarbox"/>
    <property type="match status" value="1"/>
</dbReference>
<keyword evidence="2" id="KW-0378">Hydrolase</keyword>
<dbReference type="GO" id="GO:0005829">
    <property type="term" value="C:cytosol"/>
    <property type="evidence" value="ECO:0007669"/>
    <property type="project" value="TreeGrafter"/>
</dbReference>
<feature type="region of interest" description="Disordered" evidence="3">
    <location>
        <begin position="181"/>
        <end position="201"/>
    </location>
</feature>
<dbReference type="InterPro" id="IPR005269">
    <property type="entry name" value="LOG"/>
</dbReference>
<evidence type="ECO:0000313" key="4">
    <source>
        <dbReference type="EMBL" id="MBB3097341.1"/>
    </source>
</evidence>
<dbReference type="AlphaFoldDB" id="A0A7W5AJQ2"/>
<dbReference type="RefSeq" id="WP_183222739.1">
    <property type="nucleotide sequence ID" value="NZ_BMPW01000006.1"/>
</dbReference>
<dbReference type="GO" id="GO:0009691">
    <property type="term" value="P:cytokinin biosynthetic process"/>
    <property type="evidence" value="ECO:0007669"/>
    <property type="project" value="UniProtKB-UniRule"/>
</dbReference>
<organism evidence="4 5">
    <name type="scientific">Actinoplanes campanulatus</name>
    <dbReference type="NCBI Taxonomy" id="113559"/>
    <lineage>
        <taxon>Bacteria</taxon>
        <taxon>Bacillati</taxon>
        <taxon>Actinomycetota</taxon>
        <taxon>Actinomycetes</taxon>
        <taxon>Micromonosporales</taxon>
        <taxon>Micromonosporaceae</taxon>
        <taxon>Actinoplanes</taxon>
    </lineage>
</organism>
<dbReference type="PANTHER" id="PTHR31223:SF70">
    <property type="entry name" value="LOG FAMILY PROTEIN YJL055W"/>
    <property type="match status" value="1"/>
</dbReference>
<comment type="catalytic activity">
    <reaction evidence="2">
        <text>N(6)-(dimethylallyl)adenosine 5'-phosphate + H2O = N(6)-dimethylallyladenine + D-ribose 5-phosphate</text>
        <dbReference type="Rhea" id="RHEA:48560"/>
        <dbReference type="ChEBI" id="CHEBI:15377"/>
        <dbReference type="ChEBI" id="CHEBI:17660"/>
        <dbReference type="ChEBI" id="CHEBI:57526"/>
        <dbReference type="ChEBI" id="CHEBI:78346"/>
        <dbReference type="EC" id="3.2.2.n1"/>
    </reaction>
</comment>
<gene>
    <name evidence="4" type="ORF">FHR83_005016</name>
</gene>
<sequence>MANICVFCASSTTLEQRWLDLATETGRILADRGHTLVSGGGSVGMMGAVGDGARAAGGHTLGIIAQCLVDLEVADHDSDELLVTGDMGARKTLMIDRSDAFITLPGGLGTLDELFEVWTTATLDVHRKPIVLLDPDGFYDGLTRWLGGLVDRKFVRPAAMELLLVARTVPEAADLIENALAGPRDAPSGTASGTASPAEGA</sequence>
<reference evidence="4 5" key="1">
    <citation type="submission" date="2020-08" db="EMBL/GenBank/DDBJ databases">
        <title>Genomic Encyclopedia of Type Strains, Phase III (KMG-III): the genomes of soil and plant-associated and newly described type strains.</title>
        <authorList>
            <person name="Whitman W."/>
        </authorList>
    </citation>
    <scope>NUCLEOTIDE SEQUENCE [LARGE SCALE GENOMIC DNA]</scope>
    <source>
        <strain evidence="4 5">CECT 3287</strain>
    </source>
</reference>
<evidence type="ECO:0000313" key="5">
    <source>
        <dbReference type="Proteomes" id="UP000590749"/>
    </source>
</evidence>
<comment type="catalytic activity">
    <reaction evidence="2">
        <text>9-ribosyl-trans-zeatin 5'-phosphate + H2O = trans-zeatin + D-ribose 5-phosphate</text>
        <dbReference type="Rhea" id="RHEA:48564"/>
        <dbReference type="ChEBI" id="CHEBI:15377"/>
        <dbReference type="ChEBI" id="CHEBI:16522"/>
        <dbReference type="ChEBI" id="CHEBI:78346"/>
        <dbReference type="ChEBI" id="CHEBI:87947"/>
        <dbReference type="EC" id="3.2.2.n1"/>
    </reaction>
</comment>
<dbReference type="GO" id="GO:0016799">
    <property type="term" value="F:hydrolase activity, hydrolyzing N-glycosyl compounds"/>
    <property type="evidence" value="ECO:0007669"/>
    <property type="project" value="TreeGrafter"/>
</dbReference>
<evidence type="ECO:0000256" key="3">
    <source>
        <dbReference type="SAM" id="MobiDB-lite"/>
    </source>
</evidence>
<keyword evidence="5" id="KW-1185">Reference proteome</keyword>
<keyword evidence="2" id="KW-0203">Cytokinin biosynthesis</keyword>
<accession>A0A7W5AJQ2</accession>